<sequence length="254" mass="26716">MSRLAVLLALVLAVPVAAQTAHVRVDAPEGEVVVDGQREGEAGAWIGVAPGERVVALVDDLDAWNPRRAERAVTLADGDSVTVALALPLRLRVETLPIRAVVVRETASGRDTLGVSPLTLETDGAAPIVLVASLDGYESVRQTVEPDAQAVTLVLPLGDDTVPEAALLPTQRSTLRRTLVDFGIGAASLAAGAVAVHYKFRADAVDDRYRTEGTADFGDEALRSEALRLDRYSAVALGAMQVGIGALALRFVLR</sequence>
<evidence type="ECO:0000256" key="1">
    <source>
        <dbReference type="SAM" id="Phobius"/>
    </source>
</evidence>
<keyword evidence="1" id="KW-0472">Membrane</keyword>
<evidence type="ECO:0000313" key="4">
    <source>
        <dbReference type="Proteomes" id="UP000216339"/>
    </source>
</evidence>
<dbReference type="Proteomes" id="UP000216339">
    <property type="component" value="Unassembled WGS sequence"/>
</dbReference>
<dbReference type="OrthoDB" id="9826373at2"/>
<evidence type="ECO:0000256" key="2">
    <source>
        <dbReference type="SAM" id="SignalP"/>
    </source>
</evidence>
<accession>A0A271J1S8</accession>
<keyword evidence="1" id="KW-1133">Transmembrane helix</keyword>
<keyword evidence="2" id="KW-0732">Signal</keyword>
<proteinExistence type="predicted"/>
<evidence type="ECO:0008006" key="5">
    <source>
        <dbReference type="Google" id="ProtNLM"/>
    </source>
</evidence>
<feature type="chain" id="PRO_5012493002" description="PEGA domain-containing protein" evidence="2">
    <location>
        <begin position="19"/>
        <end position="254"/>
    </location>
</feature>
<name>A0A271J1S8_9BACT</name>
<comment type="caution">
    <text evidence="3">The sequence shown here is derived from an EMBL/GenBank/DDBJ whole genome shotgun (WGS) entry which is preliminary data.</text>
</comment>
<gene>
    <name evidence="3" type="ORF">BSZ37_13905</name>
</gene>
<keyword evidence="1" id="KW-0812">Transmembrane</keyword>
<feature type="transmembrane region" description="Helical" evidence="1">
    <location>
        <begin position="232"/>
        <end position="253"/>
    </location>
</feature>
<organism evidence="3 4">
    <name type="scientific">Rubrivirga marina</name>
    <dbReference type="NCBI Taxonomy" id="1196024"/>
    <lineage>
        <taxon>Bacteria</taxon>
        <taxon>Pseudomonadati</taxon>
        <taxon>Rhodothermota</taxon>
        <taxon>Rhodothermia</taxon>
        <taxon>Rhodothermales</taxon>
        <taxon>Rubricoccaceae</taxon>
        <taxon>Rubrivirga</taxon>
    </lineage>
</organism>
<dbReference type="RefSeq" id="WP_095511119.1">
    <property type="nucleotide sequence ID" value="NZ_MQWD01000001.1"/>
</dbReference>
<protein>
    <recommendedName>
        <fullName evidence="5">PEGA domain-containing protein</fullName>
    </recommendedName>
</protein>
<reference evidence="3 4" key="1">
    <citation type="submission" date="2016-11" db="EMBL/GenBank/DDBJ databases">
        <title>Study of marine rhodopsin-containing bacteria.</title>
        <authorList>
            <person name="Yoshizawa S."/>
            <person name="Kumagai Y."/>
            <person name="Kogure K."/>
        </authorList>
    </citation>
    <scope>NUCLEOTIDE SEQUENCE [LARGE SCALE GENOMIC DNA]</scope>
    <source>
        <strain evidence="3 4">SAORIC-28</strain>
    </source>
</reference>
<feature type="signal peptide" evidence="2">
    <location>
        <begin position="1"/>
        <end position="18"/>
    </location>
</feature>
<evidence type="ECO:0000313" key="3">
    <source>
        <dbReference type="EMBL" id="PAP77452.1"/>
    </source>
</evidence>
<keyword evidence="4" id="KW-1185">Reference proteome</keyword>
<dbReference type="EMBL" id="MQWD01000001">
    <property type="protein sequence ID" value="PAP77452.1"/>
    <property type="molecule type" value="Genomic_DNA"/>
</dbReference>
<dbReference type="AlphaFoldDB" id="A0A271J1S8"/>